<feature type="signal peptide" evidence="4">
    <location>
        <begin position="1"/>
        <end position="20"/>
    </location>
</feature>
<evidence type="ECO:0000313" key="6">
    <source>
        <dbReference type="Ensembl" id="ENSLLEP00000010254.1"/>
    </source>
</evidence>
<evidence type="ECO:0000256" key="2">
    <source>
        <dbReference type="ARBA" id="ARBA00023130"/>
    </source>
</evidence>
<dbReference type="Pfam" id="PF07686">
    <property type="entry name" value="V-set"/>
    <property type="match status" value="1"/>
</dbReference>
<evidence type="ECO:0000313" key="7">
    <source>
        <dbReference type="Proteomes" id="UP000694569"/>
    </source>
</evidence>
<dbReference type="InterPro" id="IPR013106">
    <property type="entry name" value="Ig_V-set"/>
</dbReference>
<reference evidence="6" key="1">
    <citation type="submission" date="2025-08" db="UniProtKB">
        <authorList>
            <consortium name="Ensembl"/>
        </authorList>
    </citation>
    <scope>IDENTIFICATION</scope>
</reference>
<evidence type="ECO:0000259" key="5">
    <source>
        <dbReference type="PROSITE" id="PS50835"/>
    </source>
</evidence>
<protein>
    <recommendedName>
        <fullName evidence="5">Ig-like domain-containing protein</fullName>
    </recommendedName>
</protein>
<dbReference type="GO" id="GO:0005576">
    <property type="term" value="C:extracellular region"/>
    <property type="evidence" value="ECO:0007669"/>
    <property type="project" value="UniProtKB-ARBA"/>
</dbReference>
<keyword evidence="3" id="KW-1280">Immunoglobulin</keyword>
<dbReference type="GO" id="GO:0002250">
    <property type="term" value="P:adaptive immune response"/>
    <property type="evidence" value="ECO:0007669"/>
    <property type="project" value="UniProtKB-KW"/>
</dbReference>
<dbReference type="OrthoDB" id="8865476at2759"/>
<keyword evidence="4" id="KW-0732">Signal</keyword>
<organism evidence="6 7">
    <name type="scientific">Leptobrachium leishanense</name>
    <name type="common">Leishan spiny toad</name>
    <dbReference type="NCBI Taxonomy" id="445787"/>
    <lineage>
        <taxon>Eukaryota</taxon>
        <taxon>Metazoa</taxon>
        <taxon>Chordata</taxon>
        <taxon>Craniata</taxon>
        <taxon>Vertebrata</taxon>
        <taxon>Euteleostomi</taxon>
        <taxon>Amphibia</taxon>
        <taxon>Batrachia</taxon>
        <taxon>Anura</taxon>
        <taxon>Pelobatoidea</taxon>
        <taxon>Megophryidae</taxon>
        <taxon>Leptobrachium</taxon>
    </lineage>
</organism>
<dbReference type="AlphaFoldDB" id="A0A8C5PB71"/>
<dbReference type="InterPro" id="IPR036179">
    <property type="entry name" value="Ig-like_dom_sf"/>
</dbReference>
<feature type="chain" id="PRO_5034006290" description="Ig-like domain-containing protein" evidence="4">
    <location>
        <begin position="21"/>
        <end position="137"/>
    </location>
</feature>
<keyword evidence="1" id="KW-0391">Immunity</keyword>
<dbReference type="PANTHER" id="PTHR23266">
    <property type="entry name" value="IMMUNOGLOBULIN HEAVY CHAIN"/>
    <property type="match status" value="1"/>
</dbReference>
<dbReference type="InterPro" id="IPR003599">
    <property type="entry name" value="Ig_sub"/>
</dbReference>
<keyword evidence="2" id="KW-1064">Adaptive immunity</keyword>
<evidence type="ECO:0000256" key="4">
    <source>
        <dbReference type="SAM" id="SignalP"/>
    </source>
</evidence>
<dbReference type="GO" id="GO:0019814">
    <property type="term" value="C:immunoglobulin complex"/>
    <property type="evidence" value="ECO:0007669"/>
    <property type="project" value="UniProtKB-KW"/>
</dbReference>
<sequence>MVKSLWILIISLISALCILSQEISLDQPPSLVIKPSESARLPCKVSVAVSSYYWDWVRQLPGKGLEYIGRISSGGSPEPASAFRNRITLTRDTSKNELHLSMSSMRSEDSGLYYCTRDAQCEKDVRTYDTNAWKRGT</sequence>
<proteinExistence type="predicted"/>
<reference evidence="6" key="2">
    <citation type="submission" date="2025-09" db="UniProtKB">
        <authorList>
            <consortium name="Ensembl"/>
        </authorList>
    </citation>
    <scope>IDENTIFICATION</scope>
</reference>
<dbReference type="Gene3D" id="2.60.40.10">
    <property type="entry name" value="Immunoglobulins"/>
    <property type="match status" value="1"/>
</dbReference>
<name>A0A8C5PB71_9ANUR</name>
<dbReference type="Ensembl" id="ENSLLET00000010656.1">
    <property type="protein sequence ID" value="ENSLLEP00000010254.1"/>
    <property type="gene ID" value="ENSLLEG00000006542.1"/>
</dbReference>
<accession>A0A8C5PB71</accession>
<keyword evidence="7" id="KW-1185">Reference proteome</keyword>
<dbReference type="InterPro" id="IPR050199">
    <property type="entry name" value="IgHV"/>
</dbReference>
<dbReference type="PROSITE" id="PS50835">
    <property type="entry name" value="IG_LIKE"/>
    <property type="match status" value="1"/>
</dbReference>
<dbReference type="SMART" id="SM00409">
    <property type="entry name" value="IG"/>
    <property type="match status" value="1"/>
</dbReference>
<feature type="domain" description="Ig-like" evidence="5">
    <location>
        <begin position="21"/>
        <end position="126"/>
    </location>
</feature>
<dbReference type="SUPFAM" id="SSF48726">
    <property type="entry name" value="Immunoglobulin"/>
    <property type="match status" value="1"/>
</dbReference>
<evidence type="ECO:0000256" key="3">
    <source>
        <dbReference type="ARBA" id="ARBA00043265"/>
    </source>
</evidence>
<dbReference type="GeneTree" id="ENSGT01030000234536"/>
<dbReference type="InterPro" id="IPR007110">
    <property type="entry name" value="Ig-like_dom"/>
</dbReference>
<dbReference type="SMART" id="SM00406">
    <property type="entry name" value="IGv"/>
    <property type="match status" value="1"/>
</dbReference>
<dbReference type="InterPro" id="IPR013783">
    <property type="entry name" value="Ig-like_fold"/>
</dbReference>
<dbReference type="Proteomes" id="UP000694569">
    <property type="component" value="Unplaced"/>
</dbReference>
<evidence type="ECO:0000256" key="1">
    <source>
        <dbReference type="ARBA" id="ARBA00022859"/>
    </source>
</evidence>